<dbReference type="InterPro" id="IPR032820">
    <property type="entry name" value="ATPase_put"/>
</dbReference>
<dbReference type="KEGG" id="age:AA314_01264"/>
<reference evidence="2 3" key="1">
    <citation type="submission" date="2015-05" db="EMBL/GenBank/DDBJ databases">
        <title>Genome assembly of Archangium gephyra DSM 2261.</title>
        <authorList>
            <person name="Sharma G."/>
            <person name="Subramanian S."/>
        </authorList>
    </citation>
    <scope>NUCLEOTIDE SEQUENCE [LARGE SCALE GENOMIC DNA]</scope>
    <source>
        <strain evidence="2 3">DSM 2261</strain>
    </source>
</reference>
<evidence type="ECO:0000313" key="2">
    <source>
        <dbReference type="EMBL" id="AKI99637.1"/>
    </source>
</evidence>
<evidence type="ECO:0000256" key="1">
    <source>
        <dbReference type="SAM" id="Phobius"/>
    </source>
</evidence>
<dbReference type="Proteomes" id="UP000035579">
    <property type="component" value="Chromosome"/>
</dbReference>
<keyword evidence="1" id="KW-1133">Transmembrane helix</keyword>
<proteinExistence type="predicted"/>
<protein>
    <submittedName>
        <fullName evidence="2">ATP synthase protein I</fullName>
    </submittedName>
</protein>
<dbReference type="Pfam" id="PF09527">
    <property type="entry name" value="ATPase_gene1"/>
    <property type="match status" value="1"/>
</dbReference>
<dbReference type="AlphaFoldDB" id="A0AAC8TBH5"/>
<name>A0AAC8TBH5_9BACT</name>
<feature type="transmembrane region" description="Helical" evidence="1">
    <location>
        <begin position="30"/>
        <end position="51"/>
    </location>
</feature>
<accession>A0AAC8TBH5</accession>
<organism evidence="2 3">
    <name type="scientific">Archangium gephyra</name>
    <dbReference type="NCBI Taxonomy" id="48"/>
    <lineage>
        <taxon>Bacteria</taxon>
        <taxon>Pseudomonadati</taxon>
        <taxon>Myxococcota</taxon>
        <taxon>Myxococcia</taxon>
        <taxon>Myxococcales</taxon>
        <taxon>Cystobacterineae</taxon>
        <taxon>Archangiaceae</taxon>
        <taxon>Archangium</taxon>
    </lineage>
</organism>
<evidence type="ECO:0000313" key="3">
    <source>
        <dbReference type="Proteomes" id="UP000035579"/>
    </source>
</evidence>
<keyword evidence="1" id="KW-0812">Transmembrane</keyword>
<gene>
    <name evidence="2" type="ORF">AA314_01264</name>
</gene>
<sequence>MAMAEQEPRKDPDGSELGETARQMRAAEPYIAAVWKLVGGAVVGVLGGYFLDRKLGTSPWLLLGLSLVGISVGFYGFLHEMARLGKRKR</sequence>
<feature type="transmembrane region" description="Helical" evidence="1">
    <location>
        <begin position="57"/>
        <end position="78"/>
    </location>
</feature>
<dbReference type="EMBL" id="CP011509">
    <property type="protein sequence ID" value="AKI99637.1"/>
    <property type="molecule type" value="Genomic_DNA"/>
</dbReference>
<keyword evidence="1" id="KW-0472">Membrane</keyword>